<dbReference type="HOGENOM" id="CLU_060077_2_3_9"/>
<dbReference type="InterPro" id="IPR047057">
    <property type="entry name" value="MerR_fam"/>
</dbReference>
<dbReference type="PANTHER" id="PTHR30204:SF69">
    <property type="entry name" value="MERR-FAMILY TRANSCRIPTIONAL REGULATOR"/>
    <property type="match status" value="1"/>
</dbReference>
<dbReference type="SUPFAM" id="SSF46955">
    <property type="entry name" value="Putative DNA-binding domain"/>
    <property type="match status" value="1"/>
</dbReference>
<keyword evidence="1" id="KW-0678">Repressor</keyword>
<dbReference type="GO" id="GO:0003700">
    <property type="term" value="F:DNA-binding transcription factor activity"/>
    <property type="evidence" value="ECO:0007669"/>
    <property type="project" value="InterPro"/>
</dbReference>
<keyword evidence="3" id="KW-0238">DNA-binding</keyword>
<evidence type="ECO:0000256" key="1">
    <source>
        <dbReference type="ARBA" id="ARBA00022491"/>
    </source>
</evidence>
<protein>
    <submittedName>
        <fullName evidence="6">Transcriptional regulator, MerR family</fullName>
    </submittedName>
</protein>
<dbReference type="GeneID" id="55475780"/>
<evidence type="ECO:0000313" key="7">
    <source>
        <dbReference type="Proteomes" id="UP000017118"/>
    </source>
</evidence>
<dbReference type="GO" id="GO:0003677">
    <property type="term" value="F:DNA binding"/>
    <property type="evidence" value="ECO:0007669"/>
    <property type="project" value="UniProtKB-KW"/>
</dbReference>
<dbReference type="PATRIC" id="fig|1345695.10.peg.3114"/>
<sequence>MDKYTRKELAELFNIGKETLRYYENINLLPNTTRNKSGYRVYSEEDVLRVKFILQMKDYGFSLREISDLIKMVSNDKCANQDKLVEYIDNKITGVVNHIKELYQFDDYSKYVSTAFDANKKLKCRKEVFPEDCKKAFELGKRLVQM</sequence>
<dbReference type="KEGG" id="csb:CLSA_c34450"/>
<dbReference type="RefSeq" id="WP_022747547.1">
    <property type="nucleotide sequence ID" value="NC_022571.1"/>
</dbReference>
<evidence type="ECO:0000256" key="4">
    <source>
        <dbReference type="ARBA" id="ARBA00023163"/>
    </source>
</evidence>
<dbReference type="PANTHER" id="PTHR30204">
    <property type="entry name" value="REDOX-CYCLING DRUG-SENSING TRANSCRIPTIONAL ACTIVATOR SOXR"/>
    <property type="match status" value="1"/>
</dbReference>
<dbReference type="eggNOG" id="COG0789">
    <property type="taxonomic scope" value="Bacteria"/>
</dbReference>
<evidence type="ECO:0000313" key="6">
    <source>
        <dbReference type="EMBL" id="AGX44408.1"/>
    </source>
</evidence>
<evidence type="ECO:0000256" key="2">
    <source>
        <dbReference type="ARBA" id="ARBA00023015"/>
    </source>
</evidence>
<dbReference type="AlphaFoldDB" id="U5MV72"/>
<dbReference type="InterPro" id="IPR009061">
    <property type="entry name" value="DNA-bd_dom_put_sf"/>
</dbReference>
<gene>
    <name evidence="6" type="ORF">CLSA_c34450</name>
</gene>
<accession>U5MV72</accession>
<keyword evidence="2" id="KW-0805">Transcription regulation</keyword>
<feature type="domain" description="HTH merR-type" evidence="5">
    <location>
        <begin position="3"/>
        <end position="72"/>
    </location>
</feature>
<name>U5MV72_CLOSA</name>
<keyword evidence="7" id="KW-1185">Reference proteome</keyword>
<evidence type="ECO:0000256" key="3">
    <source>
        <dbReference type="ARBA" id="ARBA00023125"/>
    </source>
</evidence>
<organism evidence="6 7">
    <name type="scientific">Clostridium saccharobutylicum DSM 13864</name>
    <dbReference type="NCBI Taxonomy" id="1345695"/>
    <lineage>
        <taxon>Bacteria</taxon>
        <taxon>Bacillati</taxon>
        <taxon>Bacillota</taxon>
        <taxon>Clostridia</taxon>
        <taxon>Eubacteriales</taxon>
        <taxon>Clostridiaceae</taxon>
        <taxon>Clostridium</taxon>
    </lineage>
</organism>
<dbReference type="InterPro" id="IPR000551">
    <property type="entry name" value="MerR-type_HTH_dom"/>
</dbReference>
<dbReference type="PRINTS" id="PR00040">
    <property type="entry name" value="HTHMERR"/>
</dbReference>
<keyword evidence="4" id="KW-0804">Transcription</keyword>
<dbReference type="eggNOG" id="COG0655">
    <property type="taxonomic scope" value="Bacteria"/>
</dbReference>
<dbReference type="Proteomes" id="UP000017118">
    <property type="component" value="Chromosome"/>
</dbReference>
<dbReference type="Pfam" id="PF13411">
    <property type="entry name" value="MerR_1"/>
    <property type="match status" value="1"/>
</dbReference>
<evidence type="ECO:0000259" key="5">
    <source>
        <dbReference type="PROSITE" id="PS50937"/>
    </source>
</evidence>
<dbReference type="Gene3D" id="1.10.1660.10">
    <property type="match status" value="1"/>
</dbReference>
<dbReference type="EMBL" id="CP006721">
    <property type="protein sequence ID" value="AGX44408.1"/>
    <property type="molecule type" value="Genomic_DNA"/>
</dbReference>
<dbReference type="SMART" id="SM00422">
    <property type="entry name" value="HTH_MERR"/>
    <property type="match status" value="1"/>
</dbReference>
<proteinExistence type="predicted"/>
<dbReference type="PROSITE" id="PS50937">
    <property type="entry name" value="HTH_MERR_2"/>
    <property type="match status" value="1"/>
</dbReference>
<dbReference type="OrthoDB" id="9791488at2"/>
<reference evidence="6 7" key="1">
    <citation type="journal article" date="2013" name="Genome Announc.">
        <title>Complete Genome Sequence of the Solvent Producer Clostridium saccharobutylicum NCP262 (DSM 13864).</title>
        <authorList>
            <person name="Poehlein A."/>
            <person name="Hartwich K."/>
            <person name="Krabben P."/>
            <person name="Ehrenreich A."/>
            <person name="Liebl W."/>
            <person name="Durre P."/>
            <person name="Gottschalk G."/>
            <person name="Daniel R."/>
        </authorList>
    </citation>
    <scope>NUCLEOTIDE SEQUENCE [LARGE SCALE GENOMIC DNA]</scope>
    <source>
        <strain evidence="6">DSM 13864</strain>
    </source>
</reference>